<sequence length="79" mass="9303">MRRVSESLCPPITETIWCTLCVTSDGDSPDFTEFLVKFRKHSNCETIGDLTNYSQAWDEQLATFYSMAWWMLFMECCRK</sequence>
<dbReference type="Proteomes" id="UP000824782">
    <property type="component" value="Unassembled WGS sequence"/>
</dbReference>
<protein>
    <submittedName>
        <fullName evidence="1">Uncharacterized protein</fullName>
    </submittedName>
</protein>
<gene>
    <name evidence="1" type="ORF">GDO81_019064</name>
</gene>
<reference evidence="1" key="1">
    <citation type="thesis" date="2020" institute="ProQuest LLC" country="789 East Eisenhower Parkway, Ann Arbor, MI, USA">
        <title>Comparative Genomics and Chromosome Evolution.</title>
        <authorList>
            <person name="Mudd A.B."/>
        </authorList>
    </citation>
    <scope>NUCLEOTIDE SEQUENCE</scope>
    <source>
        <strain evidence="1">237g6f4</strain>
        <tissue evidence="1">Blood</tissue>
    </source>
</reference>
<organism evidence="1 2">
    <name type="scientific">Engystomops pustulosus</name>
    <name type="common">Tungara frog</name>
    <name type="synonym">Physalaemus pustulosus</name>
    <dbReference type="NCBI Taxonomy" id="76066"/>
    <lineage>
        <taxon>Eukaryota</taxon>
        <taxon>Metazoa</taxon>
        <taxon>Chordata</taxon>
        <taxon>Craniata</taxon>
        <taxon>Vertebrata</taxon>
        <taxon>Euteleostomi</taxon>
        <taxon>Amphibia</taxon>
        <taxon>Batrachia</taxon>
        <taxon>Anura</taxon>
        <taxon>Neobatrachia</taxon>
        <taxon>Hyloidea</taxon>
        <taxon>Leptodactylidae</taxon>
        <taxon>Leiuperinae</taxon>
        <taxon>Engystomops</taxon>
    </lineage>
</organism>
<name>A0AAV6ZBH8_ENGPU</name>
<keyword evidence="2" id="KW-1185">Reference proteome</keyword>
<dbReference type="AlphaFoldDB" id="A0AAV6ZBH8"/>
<evidence type="ECO:0000313" key="2">
    <source>
        <dbReference type="Proteomes" id="UP000824782"/>
    </source>
</evidence>
<proteinExistence type="predicted"/>
<dbReference type="EMBL" id="WNYA01001110">
    <property type="protein sequence ID" value="KAG8546371.1"/>
    <property type="molecule type" value="Genomic_DNA"/>
</dbReference>
<accession>A0AAV6ZBH8</accession>
<evidence type="ECO:0000313" key="1">
    <source>
        <dbReference type="EMBL" id="KAG8546371.1"/>
    </source>
</evidence>
<comment type="caution">
    <text evidence="1">The sequence shown here is derived from an EMBL/GenBank/DDBJ whole genome shotgun (WGS) entry which is preliminary data.</text>
</comment>